<sequence length="535" mass="60470">MKTLLLGVATVAGFATLASKSGIDVSHGAAAGAAIFVVSTLLFKILRAMIYPYWFSPLRNVPTPGGGHFLLGHGLKLLLAEGPFDYFRQWNRQWPEAPFIRYFSFGNSEILIPNNLEAIRAIMHTHAYVFDKSPELKSYLKEFMGGGILFAMGEQHKRLRKVLAGPIARPNVRKLLDVFQNGANNLAAKVDRAIYGPENGVLEVETTFSQCILDVIGIAIIGKELNSFRSRAAGLSYEDCYRTFIYPSTLGKFIMFFNALIPLRWIPIEENRKYFEANNEMRSLVSELIRERTAEIMAAEKTGTRDGRTDMLTKMIQANISENCKITDKELMDTVCQLIMAGHETTSGVLSWATREFVQRPDMVARLRQEIAQAQEIQPELDAVTIENLPYLNNVIREILRLYTPTIVLHWEPIEDLVISDVRIPKGTPTHIVPSMIHQNKLIWGEDCDNFDPDRWERLNEASGNVFAFEAFINGPRICPGLPLAMLEMKVFIISLVTNFDFELADTVVTFDHPTLSLKAKGGLNIRFRRRLQQQ</sequence>
<comment type="caution">
    <text evidence="5">The sequence shown here is derived from an EMBL/GenBank/DDBJ whole genome shotgun (WGS) entry which is preliminary data.</text>
</comment>
<evidence type="ECO:0000313" key="5">
    <source>
        <dbReference type="EMBL" id="KAK5992334.1"/>
    </source>
</evidence>
<organism evidence="5 6">
    <name type="scientific">Cladobotryum mycophilum</name>
    <dbReference type="NCBI Taxonomy" id="491253"/>
    <lineage>
        <taxon>Eukaryota</taxon>
        <taxon>Fungi</taxon>
        <taxon>Dikarya</taxon>
        <taxon>Ascomycota</taxon>
        <taxon>Pezizomycotina</taxon>
        <taxon>Sordariomycetes</taxon>
        <taxon>Hypocreomycetidae</taxon>
        <taxon>Hypocreales</taxon>
        <taxon>Hypocreaceae</taxon>
        <taxon>Cladobotryum</taxon>
    </lineage>
</organism>
<name>A0ABR0SJK4_9HYPO</name>
<dbReference type="Pfam" id="PF00067">
    <property type="entry name" value="p450"/>
    <property type="match status" value="1"/>
</dbReference>
<keyword evidence="4" id="KW-0408">Iron</keyword>
<evidence type="ECO:0000256" key="1">
    <source>
        <dbReference type="ARBA" id="ARBA00010617"/>
    </source>
</evidence>
<keyword evidence="2" id="KW-0349">Heme</keyword>
<dbReference type="InterPro" id="IPR001128">
    <property type="entry name" value="Cyt_P450"/>
</dbReference>
<keyword evidence="6" id="KW-1185">Reference proteome</keyword>
<evidence type="ECO:0000313" key="6">
    <source>
        <dbReference type="Proteomes" id="UP001338125"/>
    </source>
</evidence>
<evidence type="ECO:0000256" key="4">
    <source>
        <dbReference type="ARBA" id="ARBA00023004"/>
    </source>
</evidence>
<dbReference type="SUPFAM" id="SSF48264">
    <property type="entry name" value="Cytochrome P450"/>
    <property type="match status" value="1"/>
</dbReference>
<accession>A0ABR0SJK4</accession>
<dbReference type="PRINTS" id="PR00463">
    <property type="entry name" value="EP450I"/>
</dbReference>
<proteinExistence type="inferred from homology"/>
<dbReference type="Proteomes" id="UP001338125">
    <property type="component" value="Unassembled WGS sequence"/>
</dbReference>
<dbReference type="InterPro" id="IPR050121">
    <property type="entry name" value="Cytochrome_P450_monoxygenase"/>
</dbReference>
<dbReference type="InterPro" id="IPR036396">
    <property type="entry name" value="Cyt_P450_sf"/>
</dbReference>
<dbReference type="PANTHER" id="PTHR24305:SF166">
    <property type="entry name" value="CYTOCHROME P450 12A4, MITOCHONDRIAL-RELATED"/>
    <property type="match status" value="1"/>
</dbReference>
<dbReference type="PRINTS" id="PR00385">
    <property type="entry name" value="P450"/>
</dbReference>
<dbReference type="Gene3D" id="1.10.630.10">
    <property type="entry name" value="Cytochrome P450"/>
    <property type="match status" value="1"/>
</dbReference>
<reference evidence="5 6" key="1">
    <citation type="submission" date="2024-01" db="EMBL/GenBank/DDBJ databases">
        <title>Complete genome of Cladobotryum mycophilum ATHUM6906.</title>
        <authorList>
            <person name="Christinaki A.C."/>
            <person name="Myridakis A.I."/>
            <person name="Kouvelis V.N."/>
        </authorList>
    </citation>
    <scope>NUCLEOTIDE SEQUENCE [LARGE SCALE GENOMIC DNA]</scope>
    <source>
        <strain evidence="5 6">ATHUM6906</strain>
    </source>
</reference>
<gene>
    <name evidence="5" type="ORF">PT974_05737</name>
</gene>
<protein>
    <submittedName>
        <fullName evidence="5">Cytochrome P450 monooxygenase FSL4-like protein</fullName>
    </submittedName>
</protein>
<dbReference type="PANTHER" id="PTHR24305">
    <property type="entry name" value="CYTOCHROME P450"/>
    <property type="match status" value="1"/>
</dbReference>
<evidence type="ECO:0000256" key="2">
    <source>
        <dbReference type="ARBA" id="ARBA00022617"/>
    </source>
</evidence>
<comment type="similarity">
    <text evidence="1">Belongs to the cytochrome P450 family.</text>
</comment>
<dbReference type="InterPro" id="IPR002401">
    <property type="entry name" value="Cyt_P450_E_grp-I"/>
</dbReference>
<evidence type="ECO:0000256" key="3">
    <source>
        <dbReference type="ARBA" id="ARBA00022723"/>
    </source>
</evidence>
<keyword evidence="3" id="KW-0479">Metal-binding</keyword>
<dbReference type="EMBL" id="JAVFKD010000012">
    <property type="protein sequence ID" value="KAK5992334.1"/>
    <property type="molecule type" value="Genomic_DNA"/>
</dbReference>